<name>A0AAW8DU30_9BURK</name>
<dbReference type="AlphaFoldDB" id="A0AAW8DU30"/>
<dbReference type="RefSeq" id="WP_307636456.1">
    <property type="nucleotide sequence ID" value="NZ_JAUSRR010000003.1"/>
</dbReference>
<protein>
    <submittedName>
        <fullName evidence="2">Uncharacterized protein</fullName>
    </submittedName>
</protein>
<comment type="caution">
    <text evidence="2">The sequence shown here is derived from an EMBL/GenBank/DDBJ whole genome shotgun (WGS) entry which is preliminary data.</text>
</comment>
<reference evidence="2" key="1">
    <citation type="submission" date="2023-07" db="EMBL/GenBank/DDBJ databases">
        <title>Sorghum-associated microbial communities from plants grown in Nebraska, USA.</title>
        <authorList>
            <person name="Schachtman D."/>
        </authorList>
    </citation>
    <scope>NUCLEOTIDE SEQUENCE</scope>
    <source>
        <strain evidence="2">DS2795</strain>
    </source>
</reference>
<proteinExistence type="predicted"/>
<sequence length="56" mass="5915">MKVLAVFGAAILIWASLMWAVGVAMAMLEGRFGVAAALMAGPLVAKLAWNAWKVLK</sequence>
<evidence type="ECO:0000313" key="3">
    <source>
        <dbReference type="Proteomes" id="UP001244295"/>
    </source>
</evidence>
<feature type="transmembrane region" description="Helical" evidence="1">
    <location>
        <begin position="30"/>
        <end position="49"/>
    </location>
</feature>
<accession>A0AAW8DU30</accession>
<evidence type="ECO:0000313" key="2">
    <source>
        <dbReference type="EMBL" id="MDP9922895.1"/>
    </source>
</evidence>
<dbReference type="EMBL" id="JAUSRR010000003">
    <property type="protein sequence ID" value="MDP9922895.1"/>
    <property type="molecule type" value="Genomic_DNA"/>
</dbReference>
<keyword evidence="1" id="KW-1133">Transmembrane helix</keyword>
<organism evidence="2 3">
    <name type="scientific">Variovorax boronicumulans</name>
    <dbReference type="NCBI Taxonomy" id="436515"/>
    <lineage>
        <taxon>Bacteria</taxon>
        <taxon>Pseudomonadati</taxon>
        <taxon>Pseudomonadota</taxon>
        <taxon>Betaproteobacteria</taxon>
        <taxon>Burkholderiales</taxon>
        <taxon>Comamonadaceae</taxon>
        <taxon>Variovorax</taxon>
    </lineage>
</organism>
<dbReference type="Proteomes" id="UP001244295">
    <property type="component" value="Unassembled WGS sequence"/>
</dbReference>
<gene>
    <name evidence="2" type="ORF">J2W25_001916</name>
</gene>
<keyword evidence="1" id="KW-0472">Membrane</keyword>
<keyword evidence="1" id="KW-0812">Transmembrane</keyword>
<evidence type="ECO:0000256" key="1">
    <source>
        <dbReference type="SAM" id="Phobius"/>
    </source>
</evidence>